<evidence type="ECO:0000313" key="1">
    <source>
        <dbReference type="EMBL" id="PIQ75148.1"/>
    </source>
</evidence>
<comment type="caution">
    <text evidence="1">The sequence shown here is derived from an EMBL/GenBank/DDBJ whole genome shotgun (WGS) entry which is preliminary data.</text>
</comment>
<organism evidence="1 2">
    <name type="scientific">Candidatus Portnoybacteria bacterium CG11_big_fil_rev_8_21_14_0_20_40_15</name>
    <dbReference type="NCBI Taxonomy" id="1974817"/>
    <lineage>
        <taxon>Bacteria</taxon>
        <taxon>Candidatus Portnoyibacteriota</taxon>
    </lineage>
</organism>
<dbReference type="Proteomes" id="UP000229317">
    <property type="component" value="Unassembled WGS sequence"/>
</dbReference>
<accession>A0A2H0KSM0</accession>
<reference evidence="1 2" key="1">
    <citation type="submission" date="2017-09" db="EMBL/GenBank/DDBJ databases">
        <title>Depth-based differentiation of microbial function through sediment-hosted aquifers and enrichment of novel symbionts in the deep terrestrial subsurface.</title>
        <authorList>
            <person name="Probst A.J."/>
            <person name="Ladd B."/>
            <person name="Jarett J.K."/>
            <person name="Geller-Mcgrath D.E."/>
            <person name="Sieber C.M."/>
            <person name="Emerson J.B."/>
            <person name="Anantharaman K."/>
            <person name="Thomas B.C."/>
            <person name="Malmstrom R."/>
            <person name="Stieglmeier M."/>
            <person name="Klingl A."/>
            <person name="Woyke T."/>
            <person name="Ryan C.M."/>
            <person name="Banfield J.F."/>
        </authorList>
    </citation>
    <scope>NUCLEOTIDE SEQUENCE [LARGE SCALE GENOMIC DNA]</scope>
    <source>
        <strain evidence="1">CG11_big_fil_rev_8_21_14_0_20_40_15</strain>
    </source>
</reference>
<dbReference type="EMBL" id="PCVO01000043">
    <property type="protein sequence ID" value="PIQ75148.1"/>
    <property type="molecule type" value="Genomic_DNA"/>
</dbReference>
<evidence type="ECO:0000313" key="2">
    <source>
        <dbReference type="Proteomes" id="UP000229317"/>
    </source>
</evidence>
<protein>
    <submittedName>
        <fullName evidence="1">Uncharacterized protein</fullName>
    </submittedName>
</protein>
<name>A0A2H0KSM0_9BACT</name>
<proteinExistence type="predicted"/>
<dbReference type="AlphaFoldDB" id="A0A2H0KSM0"/>
<sequence length="281" mass="31752">MGFEMGPSPEQQMEVQEMNRGYNVMNGVKEKLQSKDVSGAEVELKQIKAVEKFVDQNLPALSQEQKASPDGFYSPAHMMANATRLVEQVVSEKREADMPKAASAADQAMRLMAFGMYEKNKSVHDVSGRVRYENFKLPNIVEIPGDWKQTPDGQDFPKKLKEFIERRKQNKPVEQSDFESLNSMAGLIGKSYKGKTIDKKKAEQVPYARELILINLELLASEAKKHNGKQLPGSEENVNTFQLIRGLYNYNEGAELEQQLRPGVQFFGLPKIVEQPGKLRT</sequence>
<gene>
    <name evidence="1" type="ORF">COV84_02815</name>
</gene>